<dbReference type="Proteomes" id="UP000799118">
    <property type="component" value="Unassembled WGS sequence"/>
</dbReference>
<accession>A0A6A4HZF7</accession>
<evidence type="ECO:0008006" key="3">
    <source>
        <dbReference type="Google" id="ProtNLM"/>
    </source>
</evidence>
<name>A0A6A4HZF7_9AGAR</name>
<organism evidence="1 2">
    <name type="scientific">Gymnopus androsaceus JB14</name>
    <dbReference type="NCBI Taxonomy" id="1447944"/>
    <lineage>
        <taxon>Eukaryota</taxon>
        <taxon>Fungi</taxon>
        <taxon>Dikarya</taxon>
        <taxon>Basidiomycota</taxon>
        <taxon>Agaricomycotina</taxon>
        <taxon>Agaricomycetes</taxon>
        <taxon>Agaricomycetidae</taxon>
        <taxon>Agaricales</taxon>
        <taxon>Marasmiineae</taxon>
        <taxon>Omphalotaceae</taxon>
        <taxon>Gymnopus</taxon>
    </lineage>
</organism>
<dbReference type="AlphaFoldDB" id="A0A6A4HZF7"/>
<keyword evidence="2" id="KW-1185">Reference proteome</keyword>
<feature type="non-terminal residue" evidence="1">
    <location>
        <position position="1"/>
    </location>
</feature>
<sequence>KIISITCGNASMNTAMLEDLKQILPNFLGKDAHVHCMSHTVNLMAKGMLCPFE</sequence>
<dbReference type="OrthoDB" id="2748837at2759"/>
<dbReference type="EMBL" id="ML769424">
    <property type="protein sequence ID" value="KAE9403576.1"/>
    <property type="molecule type" value="Genomic_DNA"/>
</dbReference>
<protein>
    <recommendedName>
        <fullName evidence="3">DUF659 domain-containing protein</fullName>
    </recommendedName>
</protein>
<feature type="non-terminal residue" evidence="1">
    <location>
        <position position="53"/>
    </location>
</feature>
<proteinExistence type="predicted"/>
<evidence type="ECO:0000313" key="2">
    <source>
        <dbReference type="Proteomes" id="UP000799118"/>
    </source>
</evidence>
<evidence type="ECO:0000313" key="1">
    <source>
        <dbReference type="EMBL" id="KAE9403576.1"/>
    </source>
</evidence>
<reference evidence="1" key="1">
    <citation type="journal article" date="2019" name="Environ. Microbiol.">
        <title>Fungal ecological strategies reflected in gene transcription - a case study of two litter decomposers.</title>
        <authorList>
            <person name="Barbi F."/>
            <person name="Kohler A."/>
            <person name="Barry K."/>
            <person name="Baskaran P."/>
            <person name="Daum C."/>
            <person name="Fauchery L."/>
            <person name="Ihrmark K."/>
            <person name="Kuo A."/>
            <person name="LaButti K."/>
            <person name="Lipzen A."/>
            <person name="Morin E."/>
            <person name="Grigoriev I.V."/>
            <person name="Henrissat B."/>
            <person name="Lindahl B."/>
            <person name="Martin F."/>
        </authorList>
    </citation>
    <scope>NUCLEOTIDE SEQUENCE</scope>
    <source>
        <strain evidence="1">JB14</strain>
    </source>
</reference>
<gene>
    <name evidence="1" type="ORF">BT96DRAFT_749923</name>
</gene>